<feature type="transmembrane region" description="Helical" evidence="9">
    <location>
        <begin position="53"/>
        <end position="78"/>
    </location>
</feature>
<keyword evidence="11" id="KW-1185">Reference proteome</keyword>
<proteinExistence type="predicted"/>
<evidence type="ECO:0000313" key="11">
    <source>
        <dbReference type="Proteomes" id="UP000515163"/>
    </source>
</evidence>
<feature type="transmembrane region" description="Helical" evidence="9">
    <location>
        <begin position="298"/>
        <end position="319"/>
    </location>
</feature>
<evidence type="ECO:0000256" key="2">
    <source>
        <dbReference type="ARBA" id="ARBA00022692"/>
    </source>
</evidence>
<keyword evidence="4" id="KW-0297">G-protein coupled receptor</keyword>
<dbReference type="GO" id="GO:0004930">
    <property type="term" value="F:G protein-coupled receptor activity"/>
    <property type="evidence" value="ECO:0007669"/>
    <property type="project" value="UniProtKB-KW"/>
</dbReference>
<gene>
    <name evidence="12" type="primary">LOC116287290</name>
</gene>
<evidence type="ECO:0000256" key="3">
    <source>
        <dbReference type="ARBA" id="ARBA00022989"/>
    </source>
</evidence>
<evidence type="ECO:0000256" key="1">
    <source>
        <dbReference type="ARBA" id="ARBA00004141"/>
    </source>
</evidence>
<dbReference type="CDD" id="cd00637">
    <property type="entry name" value="7tm_classA_rhodopsin-like"/>
    <property type="match status" value="1"/>
</dbReference>
<feature type="domain" description="G-protein coupled receptors family 1 profile" evidence="10">
    <location>
        <begin position="36"/>
        <end position="355"/>
    </location>
</feature>
<dbReference type="Pfam" id="PF00001">
    <property type="entry name" value="7tm_1"/>
    <property type="match status" value="1"/>
</dbReference>
<keyword evidence="7" id="KW-0807">Transducer</keyword>
<evidence type="ECO:0000256" key="5">
    <source>
        <dbReference type="ARBA" id="ARBA00023136"/>
    </source>
</evidence>
<protein>
    <submittedName>
        <fullName evidence="12">Kappa-type opioid receptor-like</fullName>
    </submittedName>
</protein>
<dbReference type="InterPro" id="IPR017452">
    <property type="entry name" value="GPCR_Rhodpsn_7TM"/>
</dbReference>
<dbReference type="Proteomes" id="UP000515163">
    <property type="component" value="Unplaced"/>
</dbReference>
<keyword evidence="6" id="KW-0675">Receptor</keyword>
<evidence type="ECO:0000259" key="10">
    <source>
        <dbReference type="PROSITE" id="PS50262"/>
    </source>
</evidence>
<evidence type="ECO:0000256" key="6">
    <source>
        <dbReference type="ARBA" id="ARBA00023170"/>
    </source>
</evidence>
<keyword evidence="5 9" id="KW-0472">Membrane</keyword>
<dbReference type="Gene3D" id="1.20.1070.10">
    <property type="entry name" value="Rhodopsin 7-helix transmembrane proteins"/>
    <property type="match status" value="1"/>
</dbReference>
<feature type="transmembrane region" description="Helical" evidence="9">
    <location>
        <begin position="193"/>
        <end position="213"/>
    </location>
</feature>
<comment type="subcellular location">
    <subcellularLocation>
        <location evidence="1">Membrane</location>
        <topology evidence="1">Multi-pass membrane protein</topology>
    </subcellularLocation>
</comment>
<dbReference type="PROSITE" id="PS50262">
    <property type="entry name" value="G_PROTEIN_RECEP_F1_2"/>
    <property type="match status" value="1"/>
</dbReference>
<dbReference type="SUPFAM" id="SSF81321">
    <property type="entry name" value="Family A G protein-coupled receptor-like"/>
    <property type="match status" value="1"/>
</dbReference>
<dbReference type="InterPro" id="IPR000276">
    <property type="entry name" value="GPCR_Rhodpsn"/>
</dbReference>
<keyword evidence="3 9" id="KW-1133">Transmembrane helix</keyword>
<evidence type="ECO:0000256" key="9">
    <source>
        <dbReference type="SAM" id="Phobius"/>
    </source>
</evidence>
<evidence type="ECO:0000256" key="4">
    <source>
        <dbReference type="ARBA" id="ARBA00023040"/>
    </source>
</evidence>
<feature type="transmembrane region" description="Helical" evidence="9">
    <location>
        <begin position="136"/>
        <end position="155"/>
    </location>
</feature>
<feature type="compositionally biased region" description="Low complexity" evidence="8">
    <location>
        <begin position="242"/>
        <end position="263"/>
    </location>
</feature>
<accession>A0A6P8H301</accession>
<reference evidence="12" key="1">
    <citation type="submission" date="2025-08" db="UniProtKB">
        <authorList>
            <consortium name="RefSeq"/>
        </authorList>
    </citation>
    <scope>IDENTIFICATION</scope>
    <source>
        <tissue evidence="12">Tentacle</tissue>
    </source>
</reference>
<evidence type="ECO:0000256" key="8">
    <source>
        <dbReference type="SAM" id="MobiDB-lite"/>
    </source>
</evidence>
<feature type="transmembrane region" description="Helical" evidence="9">
    <location>
        <begin position="20"/>
        <end position="41"/>
    </location>
</feature>
<dbReference type="OrthoDB" id="5967741at2759"/>
<keyword evidence="2 9" id="KW-0812">Transmembrane</keyword>
<dbReference type="PRINTS" id="PR00237">
    <property type="entry name" value="GPCRRHODOPSN"/>
</dbReference>
<dbReference type="RefSeq" id="XP_031549816.1">
    <property type="nucleotide sequence ID" value="XM_031693956.1"/>
</dbReference>
<dbReference type="KEGG" id="aten:116287290"/>
<feature type="region of interest" description="Disordered" evidence="8">
    <location>
        <begin position="242"/>
        <end position="279"/>
    </location>
</feature>
<sequence>MALNNTTAVEQYPEPLGSTWFRHTCFGLLTLLSVLGNSVVIKSIITMETRKPLTYVLVANLAFAELIGALTLPAIQVYDEVFTWPFGDFLCHVFSPSQVVSCLIITWTLAIISIYRFFTLFNVGFGLRYSTSQRNVLLLILWIAALGFCAPMFVYSKVVRSPFDASFIWCVVLFDGDTIFNFPFFKKYMLARFLVNFVIPILIMVVFYGAMVVKLKCHMTNQIHPNTATYPSMELQTSISTNTTTESSISSTKLSQSRSTSRTGKNWEPKRKGKRGRRTRMEDENTLILQLDQDLLNMIYVAVSIFIVCFLPYQVFHLLEYFDALSYKNWQYFLITRRYVFLVTCVPSALHPMCYGTMSRFYAKAFSYVFLCKIVKRQDKIVNTETI</sequence>
<feature type="transmembrane region" description="Helical" evidence="9">
    <location>
        <begin position="339"/>
        <end position="358"/>
    </location>
</feature>
<dbReference type="PANTHER" id="PTHR45695">
    <property type="entry name" value="LEUCOKININ RECEPTOR-RELATED"/>
    <property type="match status" value="1"/>
</dbReference>
<evidence type="ECO:0000313" key="12">
    <source>
        <dbReference type="RefSeq" id="XP_031549816.1"/>
    </source>
</evidence>
<organism evidence="11 12">
    <name type="scientific">Actinia tenebrosa</name>
    <name type="common">Australian red waratah sea anemone</name>
    <dbReference type="NCBI Taxonomy" id="6105"/>
    <lineage>
        <taxon>Eukaryota</taxon>
        <taxon>Metazoa</taxon>
        <taxon>Cnidaria</taxon>
        <taxon>Anthozoa</taxon>
        <taxon>Hexacorallia</taxon>
        <taxon>Actiniaria</taxon>
        <taxon>Actiniidae</taxon>
        <taxon>Actinia</taxon>
    </lineage>
</organism>
<feature type="transmembrane region" description="Helical" evidence="9">
    <location>
        <begin position="98"/>
        <end position="124"/>
    </location>
</feature>
<dbReference type="GeneID" id="116287290"/>
<evidence type="ECO:0000256" key="7">
    <source>
        <dbReference type="ARBA" id="ARBA00023224"/>
    </source>
</evidence>
<dbReference type="GO" id="GO:0005886">
    <property type="term" value="C:plasma membrane"/>
    <property type="evidence" value="ECO:0007669"/>
    <property type="project" value="TreeGrafter"/>
</dbReference>
<dbReference type="PANTHER" id="PTHR45695:SF9">
    <property type="entry name" value="LEUCOKININ RECEPTOR"/>
    <property type="match status" value="1"/>
</dbReference>
<name>A0A6P8H301_ACTTE</name>
<dbReference type="AlphaFoldDB" id="A0A6P8H301"/>
<dbReference type="InParanoid" id="A0A6P8H301"/>